<keyword evidence="3" id="KW-0378">Hydrolase</keyword>
<dbReference type="KEGG" id="sbu:SpiBuddy_1439"/>
<dbReference type="PROSITE" id="PS51831">
    <property type="entry name" value="HD"/>
    <property type="match status" value="1"/>
</dbReference>
<organism evidence="3 4">
    <name type="scientific">Sphaerochaeta globosa (strain ATCC BAA-1886 / DSM 22777 / Buddy)</name>
    <name type="common">Spirochaeta sp. (strain Buddy)</name>
    <dbReference type="NCBI Taxonomy" id="158189"/>
    <lineage>
        <taxon>Bacteria</taxon>
        <taxon>Pseudomonadati</taxon>
        <taxon>Spirochaetota</taxon>
        <taxon>Spirochaetia</taxon>
        <taxon>Spirochaetales</taxon>
        <taxon>Sphaerochaetaceae</taxon>
        <taxon>Sphaerochaeta</taxon>
    </lineage>
</organism>
<feature type="transmembrane region" description="Helical" evidence="1">
    <location>
        <begin position="21"/>
        <end position="39"/>
    </location>
</feature>
<dbReference type="GO" id="GO:0016787">
    <property type="term" value="F:hydrolase activity"/>
    <property type="evidence" value="ECO:0007669"/>
    <property type="project" value="UniProtKB-KW"/>
</dbReference>
<dbReference type="OrthoDB" id="9806952at2"/>
<gene>
    <name evidence="3" type="ordered locus">SpiBuddy_1439</name>
</gene>
<evidence type="ECO:0000313" key="3">
    <source>
        <dbReference type="EMBL" id="ADY13264.1"/>
    </source>
</evidence>
<dbReference type="PANTHER" id="PTHR36442">
    <property type="entry name" value="CYCLIC-DI-AMP PHOSPHODIESTERASE PGPH"/>
    <property type="match status" value="1"/>
</dbReference>
<feature type="transmembrane region" description="Helical" evidence="1">
    <location>
        <begin position="310"/>
        <end position="333"/>
    </location>
</feature>
<accession>F0RVX8</accession>
<protein>
    <submittedName>
        <fullName evidence="3">Metal dependent phosphohydrolase</fullName>
    </submittedName>
</protein>
<feature type="transmembrane region" description="Helical" evidence="1">
    <location>
        <begin position="442"/>
        <end position="465"/>
    </location>
</feature>
<dbReference type="NCBIfam" id="TIGR00277">
    <property type="entry name" value="HDIG"/>
    <property type="match status" value="1"/>
</dbReference>
<dbReference type="InterPro" id="IPR006674">
    <property type="entry name" value="HD_domain"/>
</dbReference>
<dbReference type="RefSeq" id="WP_013607114.1">
    <property type="nucleotide sequence ID" value="NC_015152.1"/>
</dbReference>
<evidence type="ECO:0000256" key="1">
    <source>
        <dbReference type="SAM" id="Phobius"/>
    </source>
</evidence>
<keyword evidence="1" id="KW-1133">Transmembrane helix</keyword>
<sequence>MKAQRLGLGEKSKPNKLERQLSIALIIVIVILAMLVPLFSSRSADSFLRDRGKHYQIGELSDEDVYATENFTYIDEIRTQALIAEKQRAILPLFSFSLRSTILSVQRVESFIALIRSPLPEQIQVFQDKETLQDDGNVIQRILSLGALDQQFFLQALEETSDEILKKGLFSQAVVSAIRGQGYEEYLLQNTVSMEKNHNKEAHLFSEVLTKENLANGLEAWMEGYRSVNATFQPYLLSDALSWLLQENIVYEEVETLNQRQHAAESVQEIVVLVERGEKIISKDTVINAQQLALLERMSNETFHYTLLELIGRAVFILLSTSISVYVFIQFLYSEKRLYLYLNLMLASIAVSLLAMYAVSHLLQTQSILFLDSFLPTLFAPLFTAHITSKKRLGLVAAFLLSSYASLMPQASAMTFFFSLTAAGICLYFFRYTFKRLEDLFNWFYACVICSFAALSLNLLIGLSLHSVLPLIGGMILNITISLVLVEALVPLCERMFNIPTSYRLSELAFSDSPVLDRLGTVAQGTYNHSRYVSDLAYQAAKAIGANAMLARVGGIYHDIGKSDHPEYFIENQGTENKHDDIKPSLSAAIIKSHVKLGLEKGRDAGLPQEVLDIIAQHHGNDIIQFFYNEAKEQALLAGVEVKADDYSYTGNPPTFPESAIVMLADCVEAASRTIKKPNHSKYQKLVHAIIMGKFERDQLKDSQLSITDLDHIEDAFVQTLIGRDHHRIEYPEEQEPKTRGE</sequence>
<feature type="domain" description="HD" evidence="2">
    <location>
        <begin position="526"/>
        <end position="671"/>
    </location>
</feature>
<dbReference type="InterPro" id="IPR011624">
    <property type="entry name" value="Metal-dep_PHydrolase_7TM_extra"/>
</dbReference>
<feature type="transmembrane region" description="Helical" evidence="1">
    <location>
        <begin position="340"/>
        <end position="359"/>
    </location>
</feature>
<dbReference type="SUPFAM" id="SSF109604">
    <property type="entry name" value="HD-domain/PDEase-like"/>
    <property type="match status" value="1"/>
</dbReference>
<dbReference type="EMBL" id="CP002541">
    <property type="protein sequence ID" value="ADY13264.1"/>
    <property type="molecule type" value="Genomic_DNA"/>
</dbReference>
<evidence type="ECO:0000313" key="4">
    <source>
        <dbReference type="Proteomes" id="UP000008466"/>
    </source>
</evidence>
<dbReference type="HOGENOM" id="CLU_015767_1_2_12"/>
<keyword evidence="1" id="KW-0812">Transmembrane</keyword>
<dbReference type="PANTHER" id="PTHR36442:SF1">
    <property type="entry name" value="CYCLIC-DI-AMP PHOSPHODIESTERASE PGPH"/>
    <property type="match status" value="1"/>
</dbReference>
<evidence type="ECO:0000259" key="2">
    <source>
        <dbReference type="PROSITE" id="PS51831"/>
    </source>
</evidence>
<proteinExistence type="predicted"/>
<feature type="transmembrane region" description="Helical" evidence="1">
    <location>
        <begin position="413"/>
        <end position="430"/>
    </location>
</feature>
<dbReference type="eggNOG" id="COG1480">
    <property type="taxonomic scope" value="Bacteria"/>
</dbReference>
<dbReference type="InterPro" id="IPR006675">
    <property type="entry name" value="HDIG_dom"/>
</dbReference>
<dbReference type="Pfam" id="PF07697">
    <property type="entry name" value="7TMR-HDED"/>
    <property type="match status" value="1"/>
</dbReference>
<dbReference type="CDD" id="cd00077">
    <property type="entry name" value="HDc"/>
    <property type="match status" value="1"/>
</dbReference>
<keyword evidence="1" id="KW-0472">Membrane</keyword>
<reference evidence="4" key="1">
    <citation type="submission" date="2011-02" db="EMBL/GenBank/DDBJ databases">
        <title>Complete sequence of Spirochaeta sp. Buddy.</title>
        <authorList>
            <person name="Lucas S."/>
            <person name="Copeland A."/>
            <person name="Lapidus A."/>
            <person name="Cheng J.-F."/>
            <person name="Goodwin L."/>
            <person name="Pitluck S."/>
            <person name="Zeytun A."/>
            <person name="Detter J.C."/>
            <person name="Han C."/>
            <person name="Tapia R."/>
            <person name="Land M."/>
            <person name="Hauser L."/>
            <person name="Kyrpides N."/>
            <person name="Ivanova N."/>
            <person name="Mikhailova N."/>
            <person name="Pagani I."/>
            <person name="Ritalahti K.M."/>
            <person name="Loeffler F.E."/>
            <person name="Woyke T."/>
        </authorList>
    </citation>
    <scope>NUCLEOTIDE SEQUENCE [LARGE SCALE GENOMIC DNA]</scope>
    <source>
        <strain evidence="4">ATCC BAA-1886 / DSM 22777 / Buddy</strain>
    </source>
</reference>
<keyword evidence="4" id="KW-1185">Reference proteome</keyword>
<dbReference type="InterPro" id="IPR003607">
    <property type="entry name" value="HD/PDEase_dom"/>
</dbReference>
<feature type="transmembrane region" description="Helical" evidence="1">
    <location>
        <begin position="471"/>
        <end position="490"/>
    </location>
</feature>
<dbReference type="SMART" id="SM00471">
    <property type="entry name" value="HDc"/>
    <property type="match status" value="1"/>
</dbReference>
<dbReference type="Pfam" id="PF01966">
    <property type="entry name" value="HD"/>
    <property type="match status" value="1"/>
</dbReference>
<dbReference type="Proteomes" id="UP000008466">
    <property type="component" value="Chromosome"/>
</dbReference>
<name>F0RVX8_SPHGB</name>
<dbReference type="AlphaFoldDB" id="F0RVX8"/>
<dbReference type="STRING" id="158189.SpiBuddy_1439"/>
<dbReference type="Gene3D" id="1.10.3210.10">
    <property type="entry name" value="Hypothetical protein af1432"/>
    <property type="match status" value="1"/>
</dbReference>
<dbReference type="InterPro" id="IPR052722">
    <property type="entry name" value="PgpH_phosphodiesterase"/>
</dbReference>